<dbReference type="PANTHER" id="PTHR30061">
    <property type="entry name" value="MALTOSE-BINDING PERIPLASMIC PROTEIN"/>
    <property type="match status" value="1"/>
</dbReference>
<evidence type="ECO:0000313" key="5">
    <source>
        <dbReference type="Proteomes" id="UP000503540"/>
    </source>
</evidence>
<proteinExistence type="inferred from homology"/>
<evidence type="ECO:0000256" key="2">
    <source>
        <dbReference type="ARBA" id="ARBA00022448"/>
    </source>
</evidence>
<sequence length="486" mass="52265">MRVSIRSGTALGEVIDSQISQTFQCNSDKADEHHVSCLVHRHWVCCCSRLDTGEFAMALKKSLRWSLVPRVAGAVAAAALLTPMFTACSSNSGGNPQSQNLNDRGPITYVEGKDTTETGAVKQLIERWNAAHPSEQVTFKEQSNDASQQYDDLVEHMRSKQSSYDVVALDVPWTAEFAAKGWIQPLKDNFSIDTSALLQPPVTSATYNGTLYAAPRNTNGGLLYYRKDLVPTPPKTWKEMLGDCQIAQQHNIGCYAGQFASYEGLTVNVAEVINAFGGSFVGPDGRKPTVNSQQSKNGLKTLVDAYKNGDIPKEAITYKEPESQDAFEQGKLLFLRTWPSFYGPAGSDASAVKDKFGVAPLPGENGVGASTLGGYNAAISVYSKHKATALDFLRFLISEDAQHIVATGALPSVRASQYDDPALIAKMPYLPALKESIASAVPRPVTPFYSAVSKAIQDNAYAALQGTKSVDDAITGMEKGISAAGS</sequence>
<evidence type="ECO:0000256" key="3">
    <source>
        <dbReference type="ARBA" id="ARBA00022729"/>
    </source>
</evidence>
<name>A0A6G9YUN8_9NOCA</name>
<evidence type="ECO:0000256" key="1">
    <source>
        <dbReference type="ARBA" id="ARBA00008520"/>
    </source>
</evidence>
<reference evidence="4 5" key="1">
    <citation type="journal article" date="2019" name="ACS Chem. Biol.">
        <title>Identification and Mobilization of a Cryptic Antibiotic Biosynthesis Gene Locus from a Human-Pathogenic Nocardia Isolate.</title>
        <authorList>
            <person name="Herisse M."/>
            <person name="Ishida K."/>
            <person name="Porter J.L."/>
            <person name="Howden B."/>
            <person name="Hertweck C."/>
            <person name="Stinear T.P."/>
            <person name="Pidot S.J."/>
        </authorList>
    </citation>
    <scope>NUCLEOTIDE SEQUENCE [LARGE SCALE GENOMIC DNA]</scope>
    <source>
        <strain evidence="4 5">AUSMDU00012717</strain>
    </source>
</reference>
<dbReference type="SUPFAM" id="SSF53850">
    <property type="entry name" value="Periplasmic binding protein-like II"/>
    <property type="match status" value="1"/>
</dbReference>
<gene>
    <name evidence="4" type="ORF">F5544_44565</name>
</gene>
<dbReference type="Pfam" id="PF01547">
    <property type="entry name" value="SBP_bac_1"/>
    <property type="match status" value="1"/>
</dbReference>
<dbReference type="GO" id="GO:0015768">
    <property type="term" value="P:maltose transport"/>
    <property type="evidence" value="ECO:0007669"/>
    <property type="project" value="TreeGrafter"/>
</dbReference>
<dbReference type="Proteomes" id="UP000503540">
    <property type="component" value="Chromosome"/>
</dbReference>
<dbReference type="Gene3D" id="3.40.190.10">
    <property type="entry name" value="Periplasmic binding protein-like II"/>
    <property type="match status" value="2"/>
</dbReference>
<dbReference type="CDD" id="cd14750">
    <property type="entry name" value="PBP2_TMBP"/>
    <property type="match status" value="1"/>
</dbReference>
<dbReference type="GO" id="GO:0055052">
    <property type="term" value="C:ATP-binding cassette (ABC) transporter complex, substrate-binding subunit-containing"/>
    <property type="evidence" value="ECO:0007669"/>
    <property type="project" value="TreeGrafter"/>
</dbReference>
<keyword evidence="5" id="KW-1185">Reference proteome</keyword>
<accession>A0A6G9YUN8</accession>
<dbReference type="KEGG" id="nah:F5544_44565"/>
<keyword evidence="2" id="KW-0813">Transport</keyword>
<dbReference type="InterPro" id="IPR006059">
    <property type="entry name" value="SBP"/>
</dbReference>
<dbReference type="GO" id="GO:0042956">
    <property type="term" value="P:maltodextrin transmembrane transport"/>
    <property type="evidence" value="ECO:0007669"/>
    <property type="project" value="TreeGrafter"/>
</dbReference>
<protein>
    <submittedName>
        <fullName evidence="4">Extracellular solute-binding protein</fullName>
    </submittedName>
</protein>
<dbReference type="PANTHER" id="PTHR30061:SF50">
    <property type="entry name" value="MALTOSE_MALTODEXTRIN-BINDING PERIPLASMIC PROTEIN"/>
    <property type="match status" value="1"/>
</dbReference>
<dbReference type="EMBL" id="CP046172">
    <property type="protein sequence ID" value="QIS16716.1"/>
    <property type="molecule type" value="Genomic_DNA"/>
</dbReference>
<dbReference type="GO" id="GO:1901982">
    <property type="term" value="F:maltose binding"/>
    <property type="evidence" value="ECO:0007669"/>
    <property type="project" value="TreeGrafter"/>
</dbReference>
<comment type="similarity">
    <text evidence="1">Belongs to the bacterial solute-binding protein 1 family.</text>
</comment>
<dbReference type="AlphaFoldDB" id="A0A6G9YUN8"/>
<organism evidence="4 5">
    <name type="scientific">Nocardia arthritidis</name>
    <dbReference type="NCBI Taxonomy" id="228602"/>
    <lineage>
        <taxon>Bacteria</taxon>
        <taxon>Bacillati</taxon>
        <taxon>Actinomycetota</taxon>
        <taxon>Actinomycetes</taxon>
        <taxon>Mycobacteriales</taxon>
        <taxon>Nocardiaceae</taxon>
        <taxon>Nocardia</taxon>
    </lineage>
</organism>
<evidence type="ECO:0000313" key="4">
    <source>
        <dbReference type="EMBL" id="QIS16716.1"/>
    </source>
</evidence>
<keyword evidence="3" id="KW-0732">Signal</keyword>